<protein>
    <submittedName>
        <fullName evidence="3">Uncharacterized protein</fullName>
    </submittedName>
</protein>
<feature type="transmembrane region" description="Helical" evidence="2">
    <location>
        <begin position="155"/>
        <end position="174"/>
    </location>
</feature>
<evidence type="ECO:0000313" key="4">
    <source>
        <dbReference type="Proteomes" id="UP000823388"/>
    </source>
</evidence>
<feature type="compositionally biased region" description="Pro residues" evidence="1">
    <location>
        <begin position="12"/>
        <end position="21"/>
    </location>
</feature>
<keyword evidence="2" id="KW-0472">Membrane</keyword>
<reference evidence="3" key="1">
    <citation type="submission" date="2020-05" db="EMBL/GenBank/DDBJ databases">
        <title>WGS assembly of Panicum virgatum.</title>
        <authorList>
            <person name="Lovell J.T."/>
            <person name="Jenkins J."/>
            <person name="Shu S."/>
            <person name="Juenger T.E."/>
            <person name="Schmutz J."/>
        </authorList>
    </citation>
    <scope>NUCLEOTIDE SEQUENCE</scope>
    <source>
        <strain evidence="3">AP13</strain>
    </source>
</reference>
<proteinExistence type="predicted"/>
<evidence type="ECO:0000256" key="2">
    <source>
        <dbReference type="SAM" id="Phobius"/>
    </source>
</evidence>
<evidence type="ECO:0000256" key="1">
    <source>
        <dbReference type="SAM" id="MobiDB-lite"/>
    </source>
</evidence>
<keyword evidence="4" id="KW-1185">Reference proteome</keyword>
<sequence>MSALGAVSEVPLAPPGSPPSPCAAGDLPVPPVDVSLFRPVPPRRAGDGRAGRRRHPPAIPVSLPLPRRVLENCWRGCGTCQGVYAPADGLIYHTNQRTKISSGGWTPSHVQCYGELNHTREVSSPISSGCCHPFGTMDGTQDGQATSSICLHYKFSRLGLVNFLCCLLLGFIWLDHG</sequence>
<keyword evidence="2" id="KW-0812">Transmembrane</keyword>
<evidence type="ECO:0000313" key="3">
    <source>
        <dbReference type="EMBL" id="KAG2548023.1"/>
    </source>
</evidence>
<gene>
    <name evidence="3" type="ORF">PVAP13_9KG131700</name>
</gene>
<feature type="region of interest" description="Disordered" evidence="1">
    <location>
        <begin position="1"/>
        <end position="59"/>
    </location>
</feature>
<keyword evidence="2" id="KW-1133">Transmembrane helix</keyword>
<dbReference type="AlphaFoldDB" id="A0A8T0NFR8"/>
<organism evidence="3 4">
    <name type="scientific">Panicum virgatum</name>
    <name type="common">Blackwell switchgrass</name>
    <dbReference type="NCBI Taxonomy" id="38727"/>
    <lineage>
        <taxon>Eukaryota</taxon>
        <taxon>Viridiplantae</taxon>
        <taxon>Streptophyta</taxon>
        <taxon>Embryophyta</taxon>
        <taxon>Tracheophyta</taxon>
        <taxon>Spermatophyta</taxon>
        <taxon>Magnoliopsida</taxon>
        <taxon>Liliopsida</taxon>
        <taxon>Poales</taxon>
        <taxon>Poaceae</taxon>
        <taxon>PACMAD clade</taxon>
        <taxon>Panicoideae</taxon>
        <taxon>Panicodae</taxon>
        <taxon>Paniceae</taxon>
        <taxon>Panicinae</taxon>
        <taxon>Panicum</taxon>
        <taxon>Panicum sect. Hiantes</taxon>
    </lineage>
</organism>
<accession>A0A8T0NFR8</accession>
<name>A0A8T0NFR8_PANVG</name>
<dbReference type="Proteomes" id="UP000823388">
    <property type="component" value="Chromosome 9K"/>
</dbReference>
<dbReference type="EMBL" id="CM029053">
    <property type="protein sequence ID" value="KAG2548023.1"/>
    <property type="molecule type" value="Genomic_DNA"/>
</dbReference>
<comment type="caution">
    <text evidence="3">The sequence shown here is derived from an EMBL/GenBank/DDBJ whole genome shotgun (WGS) entry which is preliminary data.</text>
</comment>